<dbReference type="Proteomes" id="UP000198816">
    <property type="component" value="Unassembled WGS sequence"/>
</dbReference>
<feature type="disulfide bond" evidence="8">
    <location>
        <begin position="200"/>
        <end position="249"/>
    </location>
</feature>
<dbReference type="RefSeq" id="WP_093028841.1">
    <property type="nucleotide sequence ID" value="NZ_FNNZ01000003.1"/>
</dbReference>
<keyword evidence="2" id="KW-0479">Metal-binding</keyword>
<dbReference type="AlphaFoldDB" id="A0A1H2T070"/>
<evidence type="ECO:0000256" key="2">
    <source>
        <dbReference type="ARBA" id="ARBA00022723"/>
    </source>
</evidence>
<dbReference type="OrthoDB" id="1467367at2"/>
<dbReference type="GO" id="GO:0046872">
    <property type="term" value="F:metal ion binding"/>
    <property type="evidence" value="ECO:0007669"/>
    <property type="project" value="UniProtKB-KW"/>
</dbReference>
<evidence type="ECO:0000256" key="3">
    <source>
        <dbReference type="ARBA" id="ARBA00022729"/>
    </source>
</evidence>
<evidence type="ECO:0000313" key="10">
    <source>
        <dbReference type="Proteomes" id="UP000198816"/>
    </source>
</evidence>
<keyword evidence="5" id="KW-0378">Hydrolase</keyword>
<dbReference type="SUPFAM" id="SSF55166">
    <property type="entry name" value="Hedgehog/DD-peptidase"/>
    <property type="match status" value="1"/>
</dbReference>
<evidence type="ECO:0000256" key="7">
    <source>
        <dbReference type="ARBA" id="ARBA00023049"/>
    </source>
</evidence>
<dbReference type="GO" id="GO:0008237">
    <property type="term" value="F:metallopeptidase activity"/>
    <property type="evidence" value="ECO:0007669"/>
    <property type="project" value="UniProtKB-KW"/>
</dbReference>
<keyword evidence="6" id="KW-0862">Zinc</keyword>
<proteinExistence type="predicted"/>
<dbReference type="GO" id="GO:0030288">
    <property type="term" value="C:outer membrane-bounded periplasmic space"/>
    <property type="evidence" value="ECO:0007669"/>
    <property type="project" value="InterPro"/>
</dbReference>
<keyword evidence="3" id="KW-0732">Signal</keyword>
<dbReference type="Pfam" id="PF03411">
    <property type="entry name" value="Peptidase_M74"/>
    <property type="match status" value="1"/>
</dbReference>
<accession>A0A1H2T070</accession>
<evidence type="ECO:0000256" key="4">
    <source>
        <dbReference type="ARBA" id="ARBA00022764"/>
    </source>
</evidence>
<evidence type="ECO:0000313" key="9">
    <source>
        <dbReference type="EMBL" id="SDW37376.1"/>
    </source>
</evidence>
<reference evidence="10" key="1">
    <citation type="submission" date="2016-10" db="EMBL/GenBank/DDBJ databases">
        <authorList>
            <person name="Varghese N."/>
            <person name="Submissions S."/>
        </authorList>
    </citation>
    <scope>NUCLEOTIDE SEQUENCE [LARGE SCALE GENOMIC DNA]</scope>
    <source>
        <strain evidence="10">DSM 217</strain>
    </source>
</reference>
<name>A0A1H2T070_THIRO</name>
<dbReference type="GO" id="GO:0004252">
    <property type="term" value="F:serine-type endopeptidase activity"/>
    <property type="evidence" value="ECO:0007669"/>
    <property type="project" value="InterPro"/>
</dbReference>
<dbReference type="InterPro" id="IPR005073">
    <property type="entry name" value="Peptidase_M74"/>
</dbReference>
<keyword evidence="4" id="KW-0574">Periplasm</keyword>
<evidence type="ECO:0000256" key="8">
    <source>
        <dbReference type="PIRSR" id="PIRSR018455-2"/>
    </source>
</evidence>
<evidence type="ECO:0000256" key="6">
    <source>
        <dbReference type="ARBA" id="ARBA00022833"/>
    </source>
</evidence>
<dbReference type="Gene3D" id="3.30.1380.10">
    <property type="match status" value="1"/>
</dbReference>
<dbReference type="STRING" id="1058.SAMN05421783_103235"/>
<feature type="disulfide bond" evidence="8">
    <location>
        <begin position="230"/>
        <end position="237"/>
    </location>
</feature>
<dbReference type="PIRSF" id="PIRSF018455">
    <property type="entry name" value="MepA"/>
    <property type="match status" value="1"/>
</dbReference>
<evidence type="ECO:0000256" key="5">
    <source>
        <dbReference type="ARBA" id="ARBA00022801"/>
    </source>
</evidence>
<organism evidence="9 10">
    <name type="scientific">Thiocapsa roseopersicina</name>
    <dbReference type="NCBI Taxonomy" id="1058"/>
    <lineage>
        <taxon>Bacteria</taxon>
        <taxon>Pseudomonadati</taxon>
        <taxon>Pseudomonadota</taxon>
        <taxon>Gammaproteobacteria</taxon>
        <taxon>Chromatiales</taxon>
        <taxon>Chromatiaceae</taxon>
        <taxon>Thiocapsa</taxon>
    </lineage>
</organism>
<dbReference type="NCBIfam" id="NF006947">
    <property type="entry name" value="PRK09429.1"/>
    <property type="match status" value="1"/>
</dbReference>
<feature type="disulfide bond" evidence="8">
    <location>
        <begin position="56"/>
        <end position="282"/>
    </location>
</feature>
<sequence length="289" mass="31234">MTRITQVRELGPALALCIVGALLLVAAQTGQATPWAEVAAPSAGPPEVIGGVSNGCIGGADALPETGPGYVSIRRYRNRYYGHPELLRFVEDMGRAQQSRGQRFIMVGDLSQPRGGRMSSSHRSHQNGLDVDIWFTLADSPAAARRLMDNRSDPQSMVQPGGRSVSAAWGPAQHSLIETAARHPRVDRIFVNAAIKQALCRNSGSADRDWLRKIRPWWSHDAHFHVRLRCPAGNPDCESQAALTGDDGCGADLAWWLSDEALKPSKGGASAAKPEPRMPQACSALLRDF</sequence>
<dbReference type="InterPro" id="IPR009045">
    <property type="entry name" value="Zn_M74/Hedgehog-like"/>
</dbReference>
<keyword evidence="7" id="KW-0482">Metalloprotease</keyword>
<protein>
    <submittedName>
        <fullName evidence="9">Penicillin-insensitive murein endopeptidase</fullName>
    </submittedName>
</protein>
<keyword evidence="8" id="KW-1015">Disulfide bond</keyword>
<keyword evidence="1" id="KW-0645">Protease</keyword>
<evidence type="ECO:0000256" key="1">
    <source>
        <dbReference type="ARBA" id="ARBA00022670"/>
    </source>
</evidence>
<dbReference type="EMBL" id="FNNZ01000003">
    <property type="protein sequence ID" value="SDW37376.1"/>
    <property type="molecule type" value="Genomic_DNA"/>
</dbReference>
<gene>
    <name evidence="9" type="ORF">SAMN05421783_103235</name>
</gene>
<dbReference type="GO" id="GO:0006508">
    <property type="term" value="P:proteolysis"/>
    <property type="evidence" value="ECO:0007669"/>
    <property type="project" value="UniProtKB-KW"/>
</dbReference>
<keyword evidence="10" id="KW-1185">Reference proteome</keyword>